<reference evidence="1 2" key="1">
    <citation type="submission" date="2018-01" db="EMBL/GenBank/DDBJ databases">
        <title>Whole genome sequencing of Histamine producing bacteria.</title>
        <authorList>
            <person name="Butler K."/>
        </authorList>
    </citation>
    <scope>NUCLEOTIDE SEQUENCE [LARGE SCALE GENOMIC DNA]</scope>
    <source>
        <strain evidence="1 2">JCM 12947</strain>
    </source>
</reference>
<accession>A0A2T3JDE7</accession>
<dbReference type="Proteomes" id="UP000240987">
    <property type="component" value="Unassembled WGS sequence"/>
</dbReference>
<gene>
    <name evidence="1" type="ORF">C9J12_16920</name>
</gene>
<name>A0A2T3JDE7_9GAMM</name>
<evidence type="ECO:0000313" key="1">
    <source>
        <dbReference type="EMBL" id="PSU46890.1"/>
    </source>
</evidence>
<comment type="caution">
    <text evidence="1">The sequence shown here is derived from an EMBL/GenBank/DDBJ whole genome shotgun (WGS) entry which is preliminary data.</text>
</comment>
<organism evidence="1 2">
    <name type="scientific">Photobacterium frigidiphilum</name>
    <dbReference type="NCBI Taxonomy" id="264736"/>
    <lineage>
        <taxon>Bacteria</taxon>
        <taxon>Pseudomonadati</taxon>
        <taxon>Pseudomonadota</taxon>
        <taxon>Gammaproteobacteria</taxon>
        <taxon>Vibrionales</taxon>
        <taxon>Vibrionaceae</taxon>
        <taxon>Photobacterium</taxon>
    </lineage>
</organism>
<protein>
    <submittedName>
        <fullName evidence="1">Uncharacterized protein</fullName>
    </submittedName>
</protein>
<sequence length="78" mass="9066">MKSNKPEAPSWVLPTLILLLLTMQLSVRAEDIREPQIDTLYGEPLELVDNTDQDNLPEWHEYDGMQQLAVSNVYVHRF</sequence>
<dbReference type="EMBL" id="PYMJ01000018">
    <property type="protein sequence ID" value="PSU46890.1"/>
    <property type="molecule type" value="Genomic_DNA"/>
</dbReference>
<proteinExistence type="predicted"/>
<evidence type="ECO:0000313" key="2">
    <source>
        <dbReference type="Proteomes" id="UP000240987"/>
    </source>
</evidence>
<dbReference type="AlphaFoldDB" id="A0A2T3JDE7"/>
<dbReference type="OrthoDB" id="5817570at2"/>
<keyword evidence="2" id="KW-1185">Reference proteome</keyword>
<dbReference type="RefSeq" id="WP_107243787.1">
    <property type="nucleotide sequence ID" value="NZ_PYMJ01000018.1"/>
</dbReference>